<keyword evidence="1" id="KW-0472">Membrane</keyword>
<dbReference type="GeneID" id="82881430"/>
<dbReference type="InterPro" id="IPR053150">
    <property type="entry name" value="Teicoplanin_resist-assoc"/>
</dbReference>
<evidence type="ECO:0000313" key="3">
    <source>
        <dbReference type="EMBL" id="GEB97840.1"/>
    </source>
</evidence>
<gene>
    <name evidence="3" type="ORF">CFL01nite_13350</name>
</gene>
<comment type="caution">
    <text evidence="3">The sequence shown here is derived from an EMBL/GenBank/DDBJ whole genome shotgun (WGS) entry which is preliminary data.</text>
</comment>
<dbReference type="AlphaFoldDB" id="A0AB73B7K8"/>
<dbReference type="RefSeq" id="WP_084559277.1">
    <property type="nucleotide sequence ID" value="NZ_BJNB01000018.1"/>
</dbReference>
<dbReference type="PANTHER" id="PTHR36834">
    <property type="entry name" value="MEMBRANE PROTEIN-RELATED"/>
    <property type="match status" value="1"/>
</dbReference>
<keyword evidence="1" id="KW-0812">Transmembrane</keyword>
<feature type="transmembrane region" description="Helical" evidence="1">
    <location>
        <begin position="112"/>
        <end position="130"/>
    </location>
</feature>
<feature type="domain" description="VanZ-like" evidence="2">
    <location>
        <begin position="8"/>
        <end position="128"/>
    </location>
</feature>
<name>A0AB73B7K8_CORFL</name>
<evidence type="ECO:0000313" key="4">
    <source>
        <dbReference type="Proteomes" id="UP000315353"/>
    </source>
</evidence>
<evidence type="ECO:0000256" key="1">
    <source>
        <dbReference type="SAM" id="Phobius"/>
    </source>
</evidence>
<proteinExistence type="predicted"/>
<feature type="transmembrane region" description="Helical" evidence="1">
    <location>
        <begin position="51"/>
        <end position="75"/>
    </location>
</feature>
<feature type="transmembrane region" description="Helical" evidence="1">
    <location>
        <begin position="7"/>
        <end position="31"/>
    </location>
</feature>
<dbReference type="Pfam" id="PF04892">
    <property type="entry name" value="VanZ"/>
    <property type="match status" value="1"/>
</dbReference>
<dbReference type="EMBL" id="BJNB01000018">
    <property type="protein sequence ID" value="GEB97840.1"/>
    <property type="molecule type" value="Genomic_DNA"/>
</dbReference>
<feature type="transmembrane region" description="Helical" evidence="1">
    <location>
        <begin position="136"/>
        <end position="155"/>
    </location>
</feature>
<keyword evidence="1" id="KW-1133">Transmembrane helix</keyword>
<evidence type="ECO:0000259" key="2">
    <source>
        <dbReference type="Pfam" id="PF04892"/>
    </source>
</evidence>
<organism evidence="3 4">
    <name type="scientific">Corynebacterium flavescens</name>
    <dbReference type="NCBI Taxonomy" id="28028"/>
    <lineage>
        <taxon>Bacteria</taxon>
        <taxon>Bacillati</taxon>
        <taxon>Actinomycetota</taxon>
        <taxon>Actinomycetes</taxon>
        <taxon>Mycobacteriales</taxon>
        <taxon>Corynebacteriaceae</taxon>
        <taxon>Corynebacterium</taxon>
    </lineage>
</organism>
<reference evidence="3 4" key="1">
    <citation type="submission" date="2019-06" db="EMBL/GenBank/DDBJ databases">
        <title>Whole genome shotgun sequence of Corynebacterium flavescens NBRC 14136.</title>
        <authorList>
            <person name="Hosoyama A."/>
            <person name="Uohara A."/>
            <person name="Ohji S."/>
            <person name="Ichikawa N."/>
        </authorList>
    </citation>
    <scope>NUCLEOTIDE SEQUENCE [LARGE SCALE GENOMIC DNA]</scope>
    <source>
        <strain evidence="3 4">NBRC 14136</strain>
    </source>
</reference>
<accession>A0AB73B7K8</accession>
<protein>
    <submittedName>
        <fullName evidence="3">Membrane protein</fullName>
    </submittedName>
</protein>
<dbReference type="Proteomes" id="UP000315353">
    <property type="component" value="Unassembled WGS sequence"/>
</dbReference>
<sequence length="195" mass="21184">MLARGALVAWIAVMIALTTLKPFYRIGYLWVPEKQRVRQLELVPLDEFSSGSWFAPLFEYAGNTAFFLPFGLLVFGLTQSVRKTVAAGFALSAVLEATQYALALGRSDIDDLLFNTLGALLGAVLARWAGPRWQRIWQWLSLGAAAVFAVLVILGPRLGDPDQVKELSVGHVDELGVVQLVGHLHGVDRAAAVLG</sequence>
<dbReference type="PANTHER" id="PTHR36834:SF2">
    <property type="entry name" value="MEMBRANE PROTEIN"/>
    <property type="match status" value="1"/>
</dbReference>
<dbReference type="InterPro" id="IPR006976">
    <property type="entry name" value="VanZ-like"/>
</dbReference>